<dbReference type="CDD" id="cd01286">
    <property type="entry name" value="deoxycytidylate_deaminase"/>
    <property type="match status" value="1"/>
</dbReference>
<dbReference type="SUPFAM" id="SSF53927">
    <property type="entry name" value="Cytidine deaminase-like"/>
    <property type="match status" value="1"/>
</dbReference>
<evidence type="ECO:0000256" key="5">
    <source>
        <dbReference type="ARBA" id="ARBA00022833"/>
    </source>
</evidence>
<evidence type="ECO:0000256" key="2">
    <source>
        <dbReference type="ARBA" id="ARBA00006576"/>
    </source>
</evidence>
<evidence type="ECO:0000259" key="6">
    <source>
        <dbReference type="PROSITE" id="PS51747"/>
    </source>
</evidence>
<dbReference type="InterPro" id="IPR016192">
    <property type="entry name" value="APOBEC/CMP_deaminase_Zn-bd"/>
</dbReference>
<dbReference type="PROSITE" id="PS00903">
    <property type="entry name" value="CYT_DCMP_DEAMINASES_1"/>
    <property type="match status" value="1"/>
</dbReference>
<dbReference type="PIRSF" id="PIRSF006019">
    <property type="entry name" value="dCMP_deaminase"/>
    <property type="match status" value="1"/>
</dbReference>
<dbReference type="PANTHER" id="PTHR11086">
    <property type="entry name" value="DEOXYCYTIDYLATE DEAMINASE-RELATED"/>
    <property type="match status" value="1"/>
</dbReference>
<dbReference type="InterPro" id="IPR002125">
    <property type="entry name" value="CMP_dCMP_dom"/>
</dbReference>
<reference evidence="7" key="1">
    <citation type="journal article" date="2020" name="Nature">
        <title>Giant virus diversity and host interactions through global metagenomics.</title>
        <authorList>
            <person name="Schulz F."/>
            <person name="Roux S."/>
            <person name="Paez-Espino D."/>
            <person name="Jungbluth S."/>
            <person name="Walsh D.A."/>
            <person name="Denef V.J."/>
            <person name="McMahon K.D."/>
            <person name="Konstantinidis K.T."/>
            <person name="Eloe-Fadrosh E.A."/>
            <person name="Kyrpides N.C."/>
            <person name="Woyke T."/>
        </authorList>
    </citation>
    <scope>NUCLEOTIDE SEQUENCE</scope>
    <source>
        <strain evidence="7">GVMAG-M-3300023179-73</strain>
    </source>
</reference>
<protein>
    <recommendedName>
        <fullName evidence="6">CMP/dCMP-type deaminase domain-containing protein</fullName>
    </recommendedName>
</protein>
<dbReference type="InterPro" id="IPR016193">
    <property type="entry name" value="Cytidine_deaminase-like"/>
</dbReference>
<comment type="cofactor">
    <cofactor evidence="1">
        <name>Zn(2+)</name>
        <dbReference type="ChEBI" id="CHEBI:29105"/>
    </cofactor>
</comment>
<dbReference type="GO" id="GO:0008270">
    <property type="term" value="F:zinc ion binding"/>
    <property type="evidence" value="ECO:0007669"/>
    <property type="project" value="InterPro"/>
</dbReference>
<dbReference type="InterPro" id="IPR015517">
    <property type="entry name" value="dCMP_deaminase-rel"/>
</dbReference>
<evidence type="ECO:0000256" key="3">
    <source>
        <dbReference type="ARBA" id="ARBA00022723"/>
    </source>
</evidence>
<dbReference type="GO" id="GO:0006220">
    <property type="term" value="P:pyrimidine nucleotide metabolic process"/>
    <property type="evidence" value="ECO:0007669"/>
    <property type="project" value="InterPro"/>
</dbReference>
<evidence type="ECO:0000256" key="4">
    <source>
        <dbReference type="ARBA" id="ARBA00022801"/>
    </source>
</evidence>
<dbReference type="GO" id="GO:0004132">
    <property type="term" value="F:dCMP deaminase activity"/>
    <property type="evidence" value="ECO:0007669"/>
    <property type="project" value="InterPro"/>
</dbReference>
<keyword evidence="3" id="KW-0479">Metal-binding</keyword>
<dbReference type="InterPro" id="IPR035105">
    <property type="entry name" value="Deoxycytidylate_deaminase_dom"/>
</dbReference>
<feature type="domain" description="CMP/dCMP-type deaminase" evidence="6">
    <location>
        <begin position="5"/>
        <end position="136"/>
    </location>
</feature>
<dbReference type="EMBL" id="MN739894">
    <property type="protein sequence ID" value="QHT76311.1"/>
    <property type="molecule type" value="Genomic_DNA"/>
</dbReference>
<dbReference type="Pfam" id="PF00383">
    <property type="entry name" value="dCMP_cyt_deam_1"/>
    <property type="match status" value="1"/>
</dbReference>
<keyword evidence="4" id="KW-0378">Hydrolase</keyword>
<dbReference type="PROSITE" id="PS51747">
    <property type="entry name" value="CYT_DCMP_DEAMINASES_2"/>
    <property type="match status" value="1"/>
</dbReference>
<dbReference type="AlphaFoldDB" id="A0A6C0H6V5"/>
<name>A0A6C0H6V5_9ZZZZ</name>
<dbReference type="GO" id="GO:0005737">
    <property type="term" value="C:cytoplasm"/>
    <property type="evidence" value="ECO:0007669"/>
    <property type="project" value="TreeGrafter"/>
</dbReference>
<dbReference type="PANTHER" id="PTHR11086:SF18">
    <property type="entry name" value="DEOXYCYTIDYLATE DEAMINASE"/>
    <property type="match status" value="1"/>
</dbReference>
<keyword evidence="5" id="KW-0862">Zinc</keyword>
<comment type="similarity">
    <text evidence="2">Belongs to the cytidine and deoxycytidylate deaminase family.</text>
</comment>
<proteinExistence type="inferred from homology"/>
<evidence type="ECO:0000256" key="1">
    <source>
        <dbReference type="ARBA" id="ARBA00001947"/>
    </source>
</evidence>
<sequence length="147" mass="16392">MNRPTWDQYFITIARLTSTRSNCLKRQVGCVIVKDDRILSLGYNGTPRGTKNCFEGGCPRCSEVKESGNQLDMCMCLHAEENALLYVGQKELQDSTLYVSLMPCVGCAKKIIQCGIKRVVYVDNYNPNLDKIGLCLLSTCGIEVLQV</sequence>
<dbReference type="InterPro" id="IPR016473">
    <property type="entry name" value="dCMP_deaminase"/>
</dbReference>
<accession>A0A6C0H6V5</accession>
<evidence type="ECO:0000313" key="7">
    <source>
        <dbReference type="EMBL" id="QHT76311.1"/>
    </source>
</evidence>
<organism evidence="7">
    <name type="scientific">viral metagenome</name>
    <dbReference type="NCBI Taxonomy" id="1070528"/>
    <lineage>
        <taxon>unclassified sequences</taxon>
        <taxon>metagenomes</taxon>
        <taxon>organismal metagenomes</taxon>
    </lineage>
</organism>
<dbReference type="Gene3D" id="3.40.140.10">
    <property type="entry name" value="Cytidine Deaminase, domain 2"/>
    <property type="match status" value="1"/>
</dbReference>